<organism evidence="2">
    <name type="scientific">uncultured Chloroflexota bacterium</name>
    <dbReference type="NCBI Taxonomy" id="166587"/>
    <lineage>
        <taxon>Bacteria</taxon>
        <taxon>Bacillati</taxon>
        <taxon>Chloroflexota</taxon>
        <taxon>environmental samples</taxon>
    </lineage>
</organism>
<feature type="region of interest" description="Disordered" evidence="1">
    <location>
        <begin position="1"/>
        <end position="280"/>
    </location>
</feature>
<evidence type="ECO:0000256" key="1">
    <source>
        <dbReference type="SAM" id="MobiDB-lite"/>
    </source>
</evidence>
<feature type="compositionally biased region" description="Low complexity" evidence="1">
    <location>
        <begin position="178"/>
        <end position="191"/>
    </location>
</feature>
<dbReference type="EMBL" id="CADCTC010000105">
    <property type="protein sequence ID" value="CAA9243070.1"/>
    <property type="molecule type" value="Genomic_DNA"/>
</dbReference>
<feature type="compositionally biased region" description="Low complexity" evidence="1">
    <location>
        <begin position="117"/>
        <end position="126"/>
    </location>
</feature>
<evidence type="ECO:0000313" key="2">
    <source>
        <dbReference type="EMBL" id="CAA9243070.1"/>
    </source>
</evidence>
<feature type="non-terminal residue" evidence="2">
    <location>
        <position position="335"/>
    </location>
</feature>
<sequence length="335" mass="35657">GHHRTPTPVEKTEPRSEGSSAVPGAAQPHRPAAAGCRRPRGLPPHRLDGTRLRAADRGAPARLPHRPARHAGLLSSSVGAARGAQLRRLPAPARAVGGPVPRPRPAAGVAGDRREPPLAARAGASRRPGRRGAVGRERGRRAAPPAGPTQRRVHRPRPARDGPVGHPHRPPAPHARPRLALDGGARAAGARAAGGGPAHPPAGRLPAGRPRGADLSRRAAAGAAGGDRQRHARPRRRVPQAARVRAVPRAGALPPRLGRHHVRGAGPHYERPAARQPVAHRARRRGAGALARLRVRHVRRADPRALRRARLADAGRRPQRRPLPRCLSRRPERRL</sequence>
<protein>
    <submittedName>
        <fullName evidence="2">Uncharacterized protein</fullName>
    </submittedName>
</protein>
<feature type="non-terminal residue" evidence="2">
    <location>
        <position position="1"/>
    </location>
</feature>
<feature type="compositionally biased region" description="Low complexity" evidence="1">
    <location>
        <begin position="239"/>
        <end position="256"/>
    </location>
</feature>
<reference evidence="2" key="1">
    <citation type="submission" date="2020-02" db="EMBL/GenBank/DDBJ databases">
        <authorList>
            <person name="Meier V. D."/>
        </authorList>
    </citation>
    <scope>NUCLEOTIDE SEQUENCE</scope>
    <source>
        <strain evidence="2">AVDCRST_MAG77</strain>
    </source>
</reference>
<proteinExistence type="predicted"/>
<name>A0A6J4I883_9CHLR</name>
<feature type="compositionally biased region" description="Low complexity" evidence="1">
    <location>
        <begin position="201"/>
        <end position="210"/>
    </location>
</feature>
<feature type="compositionally biased region" description="Basic residues" evidence="1">
    <location>
        <begin position="166"/>
        <end position="177"/>
    </location>
</feature>
<feature type="compositionally biased region" description="Low complexity" evidence="1">
    <location>
        <begin position="78"/>
        <end position="110"/>
    </location>
</feature>
<feature type="compositionally biased region" description="Basic residues" evidence="1">
    <location>
        <begin position="317"/>
        <end position="335"/>
    </location>
</feature>
<accession>A0A6J4I883</accession>
<feature type="compositionally biased region" description="Basic and acidic residues" evidence="1">
    <location>
        <begin position="45"/>
        <end position="56"/>
    </location>
</feature>
<dbReference type="AlphaFoldDB" id="A0A6J4I883"/>
<feature type="region of interest" description="Disordered" evidence="1">
    <location>
        <begin position="308"/>
        <end position="335"/>
    </location>
</feature>
<gene>
    <name evidence="2" type="ORF">AVDCRST_MAG77-1788</name>
</gene>